<dbReference type="PROSITE" id="PS01316">
    <property type="entry name" value="ATP_P_PHORIBOSYLTR"/>
    <property type="match status" value="1"/>
</dbReference>
<keyword evidence="9 18" id="KW-0028">Amino-acid biosynthesis</keyword>
<dbReference type="SUPFAM" id="SSF53850">
    <property type="entry name" value="Periplasmic binding protein-like II"/>
    <property type="match status" value="1"/>
</dbReference>
<dbReference type="Pfam" id="PF01634">
    <property type="entry name" value="HisG"/>
    <property type="match status" value="1"/>
</dbReference>
<comment type="caution">
    <text evidence="21">The sequence shown here is derived from an EMBL/GenBank/DDBJ whole genome shotgun (WGS) entry which is preliminary data.</text>
</comment>
<evidence type="ECO:0000256" key="6">
    <source>
        <dbReference type="ARBA" id="ARBA00011946"/>
    </source>
</evidence>
<dbReference type="RefSeq" id="WP_109940144.1">
    <property type="nucleotide sequence ID" value="NZ_CP176366.1"/>
</dbReference>
<feature type="domain" description="ATP phosphoribosyltransferase catalytic" evidence="19">
    <location>
        <begin position="65"/>
        <end position="219"/>
    </location>
</feature>
<accession>A0A2V2NIX7</accession>
<dbReference type="InterPro" id="IPR020621">
    <property type="entry name" value="ATP-PRT_HisG_long"/>
</dbReference>
<dbReference type="InterPro" id="IPR001348">
    <property type="entry name" value="ATP_PRibTrfase_HisG"/>
</dbReference>
<evidence type="ECO:0000256" key="12">
    <source>
        <dbReference type="ARBA" id="ARBA00022723"/>
    </source>
</evidence>
<name>A0A2V2NIX7_9EURY</name>
<dbReference type="InterPro" id="IPR018198">
    <property type="entry name" value="ATP_PRibTrfase_CS"/>
</dbReference>
<reference evidence="21 22" key="1">
    <citation type="submission" date="2018-05" db="EMBL/GenBank/DDBJ databases">
        <title>Draft genome of Methanospirillum stamsii Pt1.</title>
        <authorList>
            <person name="Dueholm M.S."/>
            <person name="Nielsen P.H."/>
            <person name="Bakmann L.F."/>
            <person name="Otzen D.E."/>
        </authorList>
    </citation>
    <scope>NUCLEOTIDE SEQUENCE [LARGE SCALE GENOMIC DNA]</scope>
    <source>
        <strain evidence="21 22">Pt1</strain>
    </source>
</reference>
<evidence type="ECO:0000313" key="21">
    <source>
        <dbReference type="EMBL" id="PWR75283.1"/>
    </source>
</evidence>
<evidence type="ECO:0000313" key="22">
    <source>
        <dbReference type="Proteomes" id="UP000245934"/>
    </source>
</evidence>
<keyword evidence="8 18" id="KW-0963">Cytoplasm</keyword>
<keyword evidence="16 18" id="KW-0368">Histidine biosynthesis</keyword>
<dbReference type="InterPro" id="IPR013115">
    <property type="entry name" value="HisG_C"/>
</dbReference>
<dbReference type="GeneID" id="97610794"/>
<comment type="catalytic activity">
    <reaction evidence="1 18">
        <text>1-(5-phospho-beta-D-ribosyl)-ATP + diphosphate = 5-phospho-alpha-D-ribose 1-diphosphate + ATP</text>
        <dbReference type="Rhea" id="RHEA:18473"/>
        <dbReference type="ChEBI" id="CHEBI:30616"/>
        <dbReference type="ChEBI" id="CHEBI:33019"/>
        <dbReference type="ChEBI" id="CHEBI:58017"/>
        <dbReference type="ChEBI" id="CHEBI:73183"/>
        <dbReference type="EC" id="2.4.2.17"/>
    </reaction>
</comment>
<dbReference type="OrthoDB" id="33116at2157"/>
<keyword evidence="10 18" id="KW-0328">Glycosyltransferase</keyword>
<protein>
    <recommendedName>
        <fullName evidence="7 18">ATP phosphoribosyltransferase</fullName>
        <shortName evidence="18">ATP-PRT</shortName>
        <shortName evidence="18">ATP-PRTase</shortName>
        <ecNumber evidence="6 18">2.4.2.17</ecNumber>
    </recommendedName>
</protein>
<evidence type="ECO:0000256" key="9">
    <source>
        <dbReference type="ARBA" id="ARBA00022605"/>
    </source>
</evidence>
<evidence type="ECO:0000256" key="10">
    <source>
        <dbReference type="ARBA" id="ARBA00022676"/>
    </source>
</evidence>
<evidence type="ECO:0000259" key="20">
    <source>
        <dbReference type="Pfam" id="PF08029"/>
    </source>
</evidence>
<evidence type="ECO:0000256" key="1">
    <source>
        <dbReference type="ARBA" id="ARBA00000915"/>
    </source>
</evidence>
<dbReference type="InterPro" id="IPR013820">
    <property type="entry name" value="ATP_PRibTrfase_cat"/>
</dbReference>
<evidence type="ECO:0000256" key="5">
    <source>
        <dbReference type="ARBA" id="ARBA00007955"/>
    </source>
</evidence>
<dbReference type="SUPFAM" id="SSF54913">
    <property type="entry name" value="GlnB-like"/>
    <property type="match status" value="1"/>
</dbReference>
<keyword evidence="13 18" id="KW-0547">Nucleotide-binding</keyword>
<dbReference type="EC" id="2.4.2.17" evidence="6 18"/>
<evidence type="ECO:0000256" key="8">
    <source>
        <dbReference type="ARBA" id="ARBA00022490"/>
    </source>
</evidence>
<evidence type="ECO:0000256" key="11">
    <source>
        <dbReference type="ARBA" id="ARBA00022679"/>
    </source>
</evidence>
<comment type="cofactor">
    <cofactor evidence="2 18">
        <name>Mg(2+)</name>
        <dbReference type="ChEBI" id="CHEBI:18420"/>
    </cofactor>
</comment>
<dbReference type="PANTHER" id="PTHR21403">
    <property type="entry name" value="ATP PHOSPHORIBOSYLTRANSFERASE ATP-PRTASE"/>
    <property type="match status" value="1"/>
</dbReference>
<dbReference type="GO" id="GO:0005737">
    <property type="term" value="C:cytoplasm"/>
    <property type="evidence" value="ECO:0007669"/>
    <property type="project" value="UniProtKB-SubCell"/>
</dbReference>
<keyword evidence="22" id="KW-1185">Reference proteome</keyword>
<dbReference type="Gene3D" id="3.30.70.120">
    <property type="match status" value="1"/>
</dbReference>
<evidence type="ECO:0000256" key="2">
    <source>
        <dbReference type="ARBA" id="ARBA00001946"/>
    </source>
</evidence>
<dbReference type="PANTHER" id="PTHR21403:SF10">
    <property type="entry name" value="ATP PHOSPHORIBOSYLTRANSFERASE"/>
    <property type="match status" value="1"/>
</dbReference>
<keyword evidence="11 18" id="KW-0808">Transferase</keyword>
<comment type="similarity">
    <text evidence="5 18">Belongs to the ATP phosphoribosyltransferase family. Long subfamily.</text>
</comment>
<dbReference type="InterPro" id="IPR011322">
    <property type="entry name" value="N-reg_PII-like_a/b"/>
</dbReference>
<evidence type="ECO:0000256" key="14">
    <source>
        <dbReference type="ARBA" id="ARBA00022840"/>
    </source>
</evidence>
<proteinExistence type="inferred from homology"/>
<comment type="activity regulation">
    <text evidence="18">Feedback inhibited by histidine.</text>
</comment>
<gene>
    <name evidence="18" type="primary">hisG</name>
    <name evidence="21" type="ORF">DLD82_05730</name>
</gene>
<dbReference type="Gene3D" id="3.40.190.10">
    <property type="entry name" value="Periplasmic binding protein-like II"/>
    <property type="match status" value="2"/>
</dbReference>
<dbReference type="NCBIfam" id="TIGR03455">
    <property type="entry name" value="HisG_C-term"/>
    <property type="match status" value="1"/>
</dbReference>
<feature type="domain" description="Histidine biosynthesis HisG C-terminal" evidence="20">
    <location>
        <begin position="224"/>
        <end position="297"/>
    </location>
</feature>
<dbReference type="HAMAP" id="MF_00079">
    <property type="entry name" value="HisG_Long"/>
    <property type="match status" value="1"/>
</dbReference>
<evidence type="ECO:0000256" key="4">
    <source>
        <dbReference type="ARBA" id="ARBA00004667"/>
    </source>
</evidence>
<evidence type="ECO:0000256" key="18">
    <source>
        <dbReference type="HAMAP-Rule" id="MF_00079"/>
    </source>
</evidence>
<keyword evidence="12 18" id="KW-0479">Metal-binding</keyword>
<dbReference type="GO" id="GO:0003879">
    <property type="term" value="F:ATP phosphoribosyltransferase activity"/>
    <property type="evidence" value="ECO:0007669"/>
    <property type="project" value="UniProtKB-UniRule"/>
</dbReference>
<dbReference type="FunFam" id="3.30.70.120:FF:000002">
    <property type="entry name" value="ATP phosphoribosyltransferase"/>
    <property type="match status" value="1"/>
</dbReference>
<keyword evidence="15 18" id="KW-0460">Magnesium</keyword>
<evidence type="ECO:0000256" key="17">
    <source>
        <dbReference type="ARBA" id="ARBA00024861"/>
    </source>
</evidence>
<sequence length="300" mass="32722">MTYSTNPIQDRNQIFSIRIAIPNKGRISIPIRELIEQSGLGIFDNGERTLIARTRDPHVEILYARPIDIPEYVASGVADLGITGHDMVIERSSHVTELLDLGFGNASVVLAVPDDSALKTPKDLEGKRVSTEFPAITRKYFKKIGVIPKIIPVGGACEATPSLGISDAIVDLASSGTTLRQNHLQVIDTVLDTSTFLIANPLSCTSKKEKIDEIHLALESVINAKGKCYLMMNVKRTSVDTIRTIIPGMGGPTIMEVASSSDIVAVHAVVDEEKVYQLINRLKQAGAKDILVMNIERLIR</sequence>
<keyword evidence="14 18" id="KW-0067">ATP-binding</keyword>
<organism evidence="21 22">
    <name type="scientific">Methanospirillum stamsii</name>
    <dbReference type="NCBI Taxonomy" id="1277351"/>
    <lineage>
        <taxon>Archaea</taxon>
        <taxon>Methanobacteriati</taxon>
        <taxon>Methanobacteriota</taxon>
        <taxon>Stenosarchaea group</taxon>
        <taxon>Methanomicrobia</taxon>
        <taxon>Methanomicrobiales</taxon>
        <taxon>Methanospirillaceae</taxon>
        <taxon>Methanospirillum</taxon>
    </lineage>
</organism>
<comment type="pathway">
    <text evidence="4 18">Amino-acid biosynthesis; L-histidine biosynthesis; L-histidine from 5-phospho-alpha-D-ribose 1-diphosphate: step 1/9.</text>
</comment>
<dbReference type="AlphaFoldDB" id="A0A2V2NIX7"/>
<dbReference type="EMBL" id="QGMZ01000011">
    <property type="protein sequence ID" value="PWR75283.1"/>
    <property type="molecule type" value="Genomic_DNA"/>
</dbReference>
<dbReference type="GO" id="GO:0000105">
    <property type="term" value="P:L-histidine biosynthetic process"/>
    <property type="evidence" value="ECO:0007669"/>
    <property type="project" value="UniProtKB-UniRule"/>
</dbReference>
<dbReference type="UniPathway" id="UPA00031">
    <property type="reaction ID" value="UER00006"/>
</dbReference>
<dbReference type="Pfam" id="PF08029">
    <property type="entry name" value="HisG_C"/>
    <property type="match status" value="1"/>
</dbReference>
<evidence type="ECO:0000256" key="3">
    <source>
        <dbReference type="ARBA" id="ARBA00004496"/>
    </source>
</evidence>
<evidence type="ECO:0000256" key="13">
    <source>
        <dbReference type="ARBA" id="ARBA00022741"/>
    </source>
</evidence>
<evidence type="ECO:0000256" key="15">
    <source>
        <dbReference type="ARBA" id="ARBA00022842"/>
    </source>
</evidence>
<comment type="subcellular location">
    <subcellularLocation>
        <location evidence="3 18">Cytoplasm</location>
    </subcellularLocation>
</comment>
<evidence type="ECO:0000256" key="16">
    <source>
        <dbReference type="ARBA" id="ARBA00023102"/>
    </source>
</evidence>
<evidence type="ECO:0000259" key="19">
    <source>
        <dbReference type="Pfam" id="PF01634"/>
    </source>
</evidence>
<dbReference type="GO" id="GO:0005524">
    <property type="term" value="F:ATP binding"/>
    <property type="evidence" value="ECO:0007669"/>
    <property type="project" value="UniProtKB-KW"/>
</dbReference>
<comment type="function">
    <text evidence="17 18">Catalyzes the condensation of ATP and 5-phosphoribose 1-diphosphate to form N'-(5'-phosphoribosyl)-ATP (PR-ATP). Has a crucial role in the pathway because the rate of histidine biosynthesis seems to be controlled primarily by regulation of HisG enzymatic activity.</text>
</comment>
<evidence type="ECO:0000256" key="7">
    <source>
        <dbReference type="ARBA" id="ARBA00020998"/>
    </source>
</evidence>
<dbReference type="InterPro" id="IPR015867">
    <property type="entry name" value="N-reg_PII/ATP_PRibTrfase_C"/>
</dbReference>
<dbReference type="Proteomes" id="UP000245934">
    <property type="component" value="Unassembled WGS sequence"/>
</dbReference>
<dbReference type="NCBIfam" id="TIGR00070">
    <property type="entry name" value="hisG"/>
    <property type="match status" value="1"/>
</dbReference>
<dbReference type="GO" id="GO:0000287">
    <property type="term" value="F:magnesium ion binding"/>
    <property type="evidence" value="ECO:0007669"/>
    <property type="project" value="UniProtKB-UniRule"/>
</dbReference>